<reference evidence="11" key="1">
    <citation type="journal article" date="2012" name="PLoS Negl. Trop. Dis.">
        <title>A systematically improved high quality genome and transcriptome of the human blood fluke Schistosoma mansoni.</title>
        <authorList>
            <person name="Protasio A.V."/>
            <person name="Tsai I.J."/>
            <person name="Babbage A."/>
            <person name="Nichol S."/>
            <person name="Hunt M."/>
            <person name="Aslett M.A."/>
            <person name="De Silva N."/>
            <person name="Velarde G.S."/>
            <person name="Anderson T.J."/>
            <person name="Clark R.C."/>
            <person name="Davidson C."/>
            <person name="Dillon G.P."/>
            <person name="Holroyd N.E."/>
            <person name="LoVerde P.T."/>
            <person name="Lloyd C."/>
            <person name="McQuillan J."/>
            <person name="Oliveira G."/>
            <person name="Otto T.D."/>
            <person name="Parker-Manuel S.J."/>
            <person name="Quail M.A."/>
            <person name="Wilson R.A."/>
            <person name="Zerlotini A."/>
            <person name="Dunne D.W."/>
            <person name="Berriman M."/>
        </authorList>
    </citation>
    <scope>NUCLEOTIDE SEQUENCE [LARGE SCALE GENOMIC DNA]</scope>
    <source>
        <strain evidence="11">Puerto Rican</strain>
    </source>
</reference>
<keyword evidence="8 9" id="KW-0472">Membrane</keyword>
<feature type="transmembrane region" description="Helical" evidence="9">
    <location>
        <begin position="6"/>
        <end position="25"/>
    </location>
</feature>
<evidence type="ECO:0000256" key="1">
    <source>
        <dbReference type="ARBA" id="ARBA00004127"/>
    </source>
</evidence>
<evidence type="ECO:0000256" key="2">
    <source>
        <dbReference type="ARBA" id="ARBA00008328"/>
    </source>
</evidence>
<gene>
    <name evidence="10" type="ORF">c5934_g1_i1</name>
</gene>
<keyword evidence="5 9" id="KW-0375">Hydrogen ion transport</keyword>
<dbReference type="InterPro" id="IPR017385">
    <property type="entry name" value="ATPase_V0-cplx_e1/e2_su_met"/>
</dbReference>
<keyword evidence="11" id="KW-1185">Reference proteome</keyword>
<dbReference type="GO" id="GO:0046961">
    <property type="term" value="F:proton-transporting ATPase activity, rotational mechanism"/>
    <property type="evidence" value="ECO:0007669"/>
    <property type="project" value="InterPro"/>
</dbReference>
<keyword evidence="6 9" id="KW-1133">Transmembrane helix</keyword>
<dbReference type="Pfam" id="PF05493">
    <property type="entry name" value="ATP_synt_H"/>
    <property type="match status" value="1"/>
</dbReference>
<reference evidence="10" key="2">
    <citation type="journal article" date="2015" name="PLoS Negl. Trop. Dis.">
        <title>Schistosoma mansoni Egg, Adult Male and Female Comparative Gene Expression Analysis and Identification of Novel Genes by RNA-Seq.</title>
        <authorList>
            <person name="Anderson L."/>
            <person name="Amaral M.S."/>
            <person name="Beckedorff F."/>
            <person name="Silva L.F."/>
            <person name="Dazzani B."/>
            <person name="Oliveira K.C."/>
            <person name="Almeida G.T."/>
            <person name="Gomes M.R."/>
            <person name="Pires D.S."/>
            <person name="Setubal J.C."/>
            <person name="DeMarco R."/>
            <person name="Verjovski-Almeida S."/>
        </authorList>
    </citation>
    <scope>NUCLEOTIDE SEQUENCE</scope>
    <source>
        <strain evidence="10">BH</strain>
    </source>
</reference>
<protein>
    <recommendedName>
        <fullName evidence="9">V-type proton ATPase subunit</fullName>
    </recommendedName>
</protein>
<evidence type="ECO:0000256" key="4">
    <source>
        <dbReference type="ARBA" id="ARBA00022692"/>
    </source>
</evidence>
<reference evidence="12" key="3">
    <citation type="submission" date="2019-11" db="UniProtKB">
        <authorList>
            <consortium name="WormBaseParasite"/>
        </authorList>
    </citation>
    <scope>IDENTIFICATION</scope>
    <source>
        <strain evidence="12">Puerto Rican</strain>
    </source>
</reference>
<evidence type="ECO:0000313" key="11">
    <source>
        <dbReference type="Proteomes" id="UP000008854"/>
    </source>
</evidence>
<evidence type="ECO:0000256" key="6">
    <source>
        <dbReference type="ARBA" id="ARBA00022989"/>
    </source>
</evidence>
<evidence type="ECO:0000256" key="9">
    <source>
        <dbReference type="PIRNR" id="PIRNR038097"/>
    </source>
</evidence>
<sequence>MGYEVPLTVMTVFWLLVGCGGPLIVPKGPNRPLIQLMLATSSVFCYLFWLMSSMAQVNPLFGPILHRDTIRILQREWEPIRVL</sequence>
<feature type="transmembrane region" description="Helical" evidence="9">
    <location>
        <begin position="32"/>
        <end position="51"/>
    </location>
</feature>
<evidence type="ECO:0000256" key="5">
    <source>
        <dbReference type="ARBA" id="ARBA00022781"/>
    </source>
</evidence>
<comment type="function">
    <text evidence="9">Subunit of the V0 complex of vacuolar(H+)-ATPase (V-ATPase), a multisubunit enzyme composed of a peripheral complex (V1) that hydrolyzes ATP and a membrane integral complex (V0) that translocates protons. V-ATPase is responsible for acidifying and maintaining the pH of intracellular compartments and in some cell types, is targeted to the plasma membrane, where it is responsible for acidifying the extracellular environment.</text>
</comment>
<dbReference type="FunCoup" id="A0A146MIG6">
    <property type="interactions" value="421"/>
</dbReference>
<dbReference type="GO" id="GO:0033179">
    <property type="term" value="C:proton-transporting V-type ATPase, V0 domain"/>
    <property type="evidence" value="ECO:0007669"/>
    <property type="project" value="UniProtKB-UniRule"/>
</dbReference>
<dbReference type="GO" id="GO:0012505">
    <property type="term" value="C:endomembrane system"/>
    <property type="evidence" value="ECO:0007669"/>
    <property type="project" value="UniProtKB-SubCell"/>
</dbReference>
<dbReference type="InterPro" id="IPR008389">
    <property type="entry name" value="ATPase_V0-cplx_e1/e2_su"/>
</dbReference>
<dbReference type="EMBL" id="GDQY01000068">
    <property type="protein sequence ID" value="JAQ18737.1"/>
    <property type="molecule type" value="Transcribed_RNA"/>
</dbReference>
<dbReference type="PANTHER" id="PTHR12263">
    <property type="entry name" value="VACUOLAR ATP SYNTHASE SUBUNIT H"/>
    <property type="match status" value="1"/>
</dbReference>
<organism evidence="10">
    <name type="scientific">Schistosoma mansoni</name>
    <name type="common">Blood fluke</name>
    <dbReference type="NCBI Taxonomy" id="6183"/>
    <lineage>
        <taxon>Eukaryota</taxon>
        <taxon>Metazoa</taxon>
        <taxon>Spiralia</taxon>
        <taxon>Lophotrochozoa</taxon>
        <taxon>Platyhelminthes</taxon>
        <taxon>Trematoda</taxon>
        <taxon>Digenea</taxon>
        <taxon>Strigeidida</taxon>
        <taxon>Schistosomatoidea</taxon>
        <taxon>Schistosomatidae</taxon>
        <taxon>Schistosoma</taxon>
    </lineage>
</organism>
<comment type="subcellular location">
    <subcellularLocation>
        <location evidence="1">Endomembrane system</location>
        <topology evidence="1">Multi-pass membrane protein</topology>
    </subcellularLocation>
    <subcellularLocation>
        <location evidence="9">Membrane</location>
        <topology evidence="9">Multi-pass membrane protein</topology>
    </subcellularLocation>
</comment>
<dbReference type="PIRSF" id="PIRSF038097">
    <property type="entry name" value="V-ATP_synth_e1/e2"/>
    <property type="match status" value="1"/>
</dbReference>
<evidence type="ECO:0000256" key="7">
    <source>
        <dbReference type="ARBA" id="ARBA00023065"/>
    </source>
</evidence>
<keyword evidence="4 9" id="KW-0812">Transmembrane</keyword>
<dbReference type="AlphaFoldDB" id="A0A146MIG6"/>
<dbReference type="WBParaSite" id="Smp_317130.1">
    <property type="protein sequence ID" value="Smp_317130.1"/>
    <property type="gene ID" value="Smp_317130"/>
</dbReference>
<keyword evidence="7 9" id="KW-0406">Ion transport</keyword>
<name>A0A146MIG6_SCHMA</name>
<evidence type="ECO:0000256" key="8">
    <source>
        <dbReference type="ARBA" id="ARBA00023136"/>
    </source>
</evidence>
<dbReference type="STRING" id="6183.A0A146MIG6"/>
<evidence type="ECO:0000313" key="10">
    <source>
        <dbReference type="EMBL" id="JAQ18737.1"/>
    </source>
</evidence>
<dbReference type="InParanoid" id="A0A146MIG6"/>
<accession>A0A146MIG6</accession>
<dbReference type="ExpressionAtlas" id="A0A146MIG6">
    <property type="expression patterns" value="baseline"/>
</dbReference>
<dbReference type="PANTHER" id="PTHR12263:SF0">
    <property type="entry name" value="V-TYPE PROTON ATPASE SUBUNIT"/>
    <property type="match status" value="1"/>
</dbReference>
<dbReference type="Proteomes" id="UP000008854">
    <property type="component" value="Unassembled WGS sequence"/>
</dbReference>
<keyword evidence="3 9" id="KW-0813">Transport</keyword>
<evidence type="ECO:0000313" key="12">
    <source>
        <dbReference type="WBParaSite" id="Smp_317130.1"/>
    </source>
</evidence>
<comment type="similarity">
    <text evidence="2 9">Belongs to the V-ATPase e1/e2 subunit family.</text>
</comment>
<proteinExistence type="inferred from homology"/>
<comment type="subunit">
    <text evidence="9">V-ATPase is a heteromultimeric enzyme made up of two complexes: the ATP-hydrolytic V1 complex and the proton translocation V0 complex.</text>
</comment>
<evidence type="ECO:0000256" key="3">
    <source>
        <dbReference type="ARBA" id="ARBA00022448"/>
    </source>
</evidence>